<dbReference type="Gene3D" id="1.10.3450.20">
    <property type="match status" value="1"/>
</dbReference>
<reference evidence="9 10" key="1">
    <citation type="submission" date="2023-08" db="EMBL/GenBank/DDBJ databases">
        <title>A Necator americanus chromosomal reference genome.</title>
        <authorList>
            <person name="Ilik V."/>
            <person name="Petrzelkova K.J."/>
            <person name="Pardy F."/>
            <person name="Fuh T."/>
            <person name="Niatou-Singa F.S."/>
            <person name="Gouil Q."/>
            <person name="Baker L."/>
            <person name="Ritchie M.E."/>
            <person name="Jex A.R."/>
            <person name="Gazzola D."/>
            <person name="Li H."/>
            <person name="Toshio Fujiwara R."/>
            <person name="Zhan B."/>
            <person name="Aroian R.V."/>
            <person name="Pafco B."/>
            <person name="Schwarz E.M."/>
        </authorList>
    </citation>
    <scope>NUCLEOTIDE SEQUENCE [LARGE SCALE GENOMIC DNA]</scope>
    <source>
        <strain evidence="9 10">Aroian</strain>
        <tissue evidence="9">Whole animal</tissue>
    </source>
</reference>
<evidence type="ECO:0000256" key="4">
    <source>
        <dbReference type="ARBA" id="ARBA00022927"/>
    </source>
</evidence>
<dbReference type="Gene3D" id="1.20.190.50">
    <property type="match status" value="1"/>
</dbReference>
<dbReference type="PANTHER" id="PTHR13003">
    <property type="entry name" value="NUP107-RELATED"/>
    <property type="match status" value="1"/>
</dbReference>
<proteinExistence type="inferred from homology"/>
<keyword evidence="4" id="KW-0653">Protein transport</keyword>
<dbReference type="InterPro" id="IPR007252">
    <property type="entry name" value="Nup84/Nup107"/>
</dbReference>
<comment type="subunit">
    <text evidence="8">Part of the nuclear pore complex (NPC).</text>
</comment>
<comment type="subcellular location">
    <subcellularLocation>
        <location evidence="8">Nucleus</location>
        <location evidence="8">Nuclear pore complex</location>
    </subcellularLocation>
    <subcellularLocation>
        <location evidence="8">Nucleus membrane</location>
    </subcellularLocation>
</comment>
<name>A0ABR1DDD2_NECAM</name>
<protein>
    <recommendedName>
        <fullName evidence="8">Nuclear pore complex protein</fullName>
    </recommendedName>
</protein>
<evidence type="ECO:0000313" key="10">
    <source>
        <dbReference type="Proteomes" id="UP001303046"/>
    </source>
</evidence>
<dbReference type="Proteomes" id="UP001303046">
    <property type="component" value="Unassembled WGS sequence"/>
</dbReference>
<evidence type="ECO:0000256" key="2">
    <source>
        <dbReference type="ARBA" id="ARBA00022448"/>
    </source>
</evidence>
<evidence type="ECO:0000256" key="3">
    <source>
        <dbReference type="ARBA" id="ARBA00022816"/>
    </source>
</evidence>
<keyword evidence="7 8" id="KW-0539">Nucleus</keyword>
<gene>
    <name evidence="9" type="primary">Necator_chrIV.g14538</name>
    <name evidence="9" type="ORF">RB195_001244</name>
</gene>
<keyword evidence="3" id="KW-0509">mRNA transport</keyword>
<evidence type="ECO:0000256" key="6">
    <source>
        <dbReference type="ARBA" id="ARBA00023132"/>
    </source>
</evidence>
<organism evidence="9 10">
    <name type="scientific">Necator americanus</name>
    <name type="common">Human hookworm</name>
    <dbReference type="NCBI Taxonomy" id="51031"/>
    <lineage>
        <taxon>Eukaryota</taxon>
        <taxon>Metazoa</taxon>
        <taxon>Ecdysozoa</taxon>
        <taxon>Nematoda</taxon>
        <taxon>Chromadorea</taxon>
        <taxon>Rhabditida</taxon>
        <taxon>Rhabditina</taxon>
        <taxon>Rhabditomorpha</taxon>
        <taxon>Strongyloidea</taxon>
        <taxon>Ancylostomatidae</taxon>
        <taxon>Bunostominae</taxon>
        <taxon>Necator</taxon>
    </lineage>
</organism>
<comment type="caution">
    <text evidence="9">The sequence shown here is derived from an EMBL/GenBank/DDBJ whole genome shotgun (WGS) entry which is preliminary data.</text>
</comment>
<evidence type="ECO:0000256" key="8">
    <source>
        <dbReference type="RuleBase" id="RU365072"/>
    </source>
</evidence>
<evidence type="ECO:0000256" key="7">
    <source>
        <dbReference type="ARBA" id="ARBA00023242"/>
    </source>
</evidence>
<evidence type="ECO:0000256" key="5">
    <source>
        <dbReference type="ARBA" id="ARBA00023010"/>
    </source>
</evidence>
<dbReference type="PANTHER" id="PTHR13003:SF2">
    <property type="entry name" value="NUCLEAR PORE COMPLEX PROTEIN NUP107"/>
    <property type="match status" value="1"/>
</dbReference>
<keyword evidence="6 8" id="KW-0906">Nuclear pore complex</keyword>
<comment type="function">
    <text evidence="8">Functions as a component of the nuclear pore complex (NPC).</text>
</comment>
<comment type="similarity">
    <text evidence="1 8">Belongs to the nucleoporin Nup84/Nup107 family.</text>
</comment>
<dbReference type="EMBL" id="JAVFWL010000004">
    <property type="protein sequence ID" value="KAK6748506.1"/>
    <property type="molecule type" value="Genomic_DNA"/>
</dbReference>
<dbReference type="Pfam" id="PF04121">
    <property type="entry name" value="Nup84_Nup100"/>
    <property type="match status" value="1"/>
</dbReference>
<sequence>MRVVQQQQHIPSHNAGSDGCSFDELDKAVFEDLHAALSRLLSAEEEYDIWEAAELIFRDYHDALVYLGSQAPAEELKHALGADRCLCGTVIENCLIQDYDRGRGDSFLSSLIAEDRDFRLVYGLWRWCIEGALESSGFADLAHQVKDIKELSGTAKSDMKRMRSSRQLSADPDSMIKAADDPNFDKLIRVVFSLLRCGRFEEAIELSDGMGVPWMTLLIRTQQLLIDPILIGADLTKQEKARLHYRKLTYQVMKKAIAETKYSMGVRMVFAALAGDVQFLLPLATSVEDRIWCYANAAVQARLNNALELDHPVYAPISIEGIFEAITTVETPPYYVLMSYLMRGAWNEAVEWMHEYCKKIEKSGANFSSLYRFFGLVASACRILKYEHDDNYGRELVELMIDSLLQKKLFSLIPFYAALLPKEEAMKKIWSVIPYVRTETDRRRFIHALNKAEFDGENFALHFGRFRIVEDVHHLDCLRWIFICGDNKLQYALAEANSVIRHYLISNLEKDASAVIKECENLKLVDRLASFVRNTDESEPSYQDTAAAGVVIDEFNNHCLYLSAQAHCTTFAMECARAQAAAKKLAEDERAGGEWSRQGDLVGLSQRTARAERNQSLHERSKIALDACKARTFDAVTSFLKHPGWRSGTKKDWARSEQLKALRERFYANILNMLLRDLGMCEDATSILDLLPFLADDDPGLYKDLSKEDLQRFLLDVHTLAGRAME</sequence>
<keyword evidence="8" id="KW-0472">Membrane</keyword>
<evidence type="ECO:0000313" key="9">
    <source>
        <dbReference type="EMBL" id="KAK6748506.1"/>
    </source>
</evidence>
<keyword evidence="10" id="KW-1185">Reference proteome</keyword>
<evidence type="ECO:0000256" key="1">
    <source>
        <dbReference type="ARBA" id="ARBA00009510"/>
    </source>
</evidence>
<keyword evidence="5 8" id="KW-0811">Translocation</keyword>
<accession>A0ABR1DDD2</accession>
<keyword evidence="2 8" id="KW-0813">Transport</keyword>